<dbReference type="InterPro" id="IPR000832">
    <property type="entry name" value="GPCR_2_secretin-like"/>
</dbReference>
<dbReference type="InterPro" id="IPR057244">
    <property type="entry name" value="GAIN_B"/>
</dbReference>
<evidence type="ECO:0000313" key="8">
    <source>
        <dbReference type="EMBL" id="NXS08322.1"/>
    </source>
</evidence>
<reference evidence="8 9" key="1">
    <citation type="submission" date="2019-09" db="EMBL/GenBank/DDBJ databases">
        <title>Bird 10,000 Genomes (B10K) Project - Family phase.</title>
        <authorList>
            <person name="Zhang G."/>
        </authorList>
    </citation>
    <scope>NUCLEOTIDE SEQUENCE [LARGE SCALE GENOMIC DNA]</scope>
    <source>
        <strain evidence="8">B10K-DU-002-79</strain>
    </source>
</reference>
<sequence>RAGEFPVCVWWRDGGPAGGWSRSGCSRVGGDSRHSTCACSHFSTFAILTFLRPLPESPALALVTRVGLSLSLLCLALAIATFALCRPLGGRGRPLHLNLSLCLFA</sequence>
<feature type="non-terminal residue" evidence="8">
    <location>
        <position position="105"/>
    </location>
</feature>
<dbReference type="Pfam" id="PF01825">
    <property type="entry name" value="GPS"/>
    <property type="match status" value="1"/>
</dbReference>
<dbReference type="Gene3D" id="2.60.220.50">
    <property type="match status" value="1"/>
</dbReference>
<feature type="domain" description="GAIN-B" evidence="7">
    <location>
        <begin position="1"/>
        <end position="55"/>
    </location>
</feature>
<accession>A0A7L2RG91</accession>
<keyword evidence="3 6" id="KW-1133">Transmembrane helix</keyword>
<dbReference type="Proteomes" id="UP000560066">
    <property type="component" value="Unassembled WGS sequence"/>
</dbReference>
<feature type="transmembrane region" description="Helical" evidence="6">
    <location>
        <begin position="59"/>
        <end position="85"/>
    </location>
</feature>
<dbReference type="PANTHER" id="PTHR12011">
    <property type="entry name" value="ADHESION G-PROTEIN COUPLED RECEPTOR"/>
    <property type="match status" value="1"/>
</dbReference>
<dbReference type="PROSITE" id="PS50221">
    <property type="entry name" value="GAIN_B"/>
    <property type="match status" value="1"/>
</dbReference>
<keyword evidence="5" id="KW-1015">Disulfide bond</keyword>
<dbReference type="Gene3D" id="1.20.1070.10">
    <property type="entry name" value="Rhodopsin 7-helix transmembrane proteins"/>
    <property type="match status" value="1"/>
</dbReference>
<feature type="non-terminal residue" evidence="8">
    <location>
        <position position="1"/>
    </location>
</feature>
<dbReference type="OrthoDB" id="1100386at2759"/>
<dbReference type="AlphaFoldDB" id="A0A7L2RG91"/>
<evidence type="ECO:0000256" key="5">
    <source>
        <dbReference type="ARBA" id="ARBA00023157"/>
    </source>
</evidence>
<proteinExistence type="predicted"/>
<comment type="caution">
    <text evidence="8">The sequence shown here is derived from an EMBL/GenBank/DDBJ whole genome shotgun (WGS) entry which is preliminary data.</text>
</comment>
<evidence type="ECO:0000256" key="4">
    <source>
        <dbReference type="ARBA" id="ARBA00023136"/>
    </source>
</evidence>
<keyword evidence="2 6" id="KW-0812">Transmembrane</keyword>
<evidence type="ECO:0000259" key="7">
    <source>
        <dbReference type="PROSITE" id="PS50221"/>
    </source>
</evidence>
<evidence type="ECO:0000313" key="9">
    <source>
        <dbReference type="Proteomes" id="UP000560066"/>
    </source>
</evidence>
<dbReference type="GO" id="GO:0007189">
    <property type="term" value="P:adenylate cyclase-activating G protein-coupled receptor signaling pathway"/>
    <property type="evidence" value="ECO:0007669"/>
    <property type="project" value="TreeGrafter"/>
</dbReference>
<dbReference type="GO" id="GO:0004930">
    <property type="term" value="F:G protein-coupled receptor activity"/>
    <property type="evidence" value="ECO:0007669"/>
    <property type="project" value="InterPro"/>
</dbReference>
<evidence type="ECO:0000256" key="6">
    <source>
        <dbReference type="SAM" id="Phobius"/>
    </source>
</evidence>
<dbReference type="InterPro" id="IPR000203">
    <property type="entry name" value="GPS"/>
</dbReference>
<protein>
    <submittedName>
        <fullName evidence="8">AGRE1 protein</fullName>
    </submittedName>
</protein>
<dbReference type="InterPro" id="IPR046338">
    <property type="entry name" value="GAIN_dom_sf"/>
</dbReference>
<keyword evidence="9" id="KW-1185">Reference proteome</keyword>
<evidence type="ECO:0000256" key="2">
    <source>
        <dbReference type="ARBA" id="ARBA00022692"/>
    </source>
</evidence>
<organism evidence="8 9">
    <name type="scientific">Neodrepanis coruscans</name>
    <name type="common">wattled asity</name>
    <dbReference type="NCBI Taxonomy" id="254563"/>
    <lineage>
        <taxon>Eukaryota</taxon>
        <taxon>Metazoa</taxon>
        <taxon>Chordata</taxon>
        <taxon>Craniata</taxon>
        <taxon>Vertebrata</taxon>
        <taxon>Euteleostomi</taxon>
        <taxon>Archelosauria</taxon>
        <taxon>Archosauria</taxon>
        <taxon>Dinosauria</taxon>
        <taxon>Saurischia</taxon>
        <taxon>Theropoda</taxon>
        <taxon>Coelurosauria</taxon>
        <taxon>Aves</taxon>
        <taxon>Neognathae</taxon>
        <taxon>Neoaves</taxon>
        <taxon>Telluraves</taxon>
        <taxon>Australaves</taxon>
        <taxon>Passeriformes</taxon>
        <taxon>Philepittidae</taxon>
        <taxon>Neodrepanis</taxon>
    </lineage>
</organism>
<dbReference type="PANTHER" id="PTHR12011:SF433">
    <property type="entry name" value="ADHESION G PROTEIN-COUPLED RECEPTOR E1-LIKE-RELATED"/>
    <property type="match status" value="1"/>
</dbReference>
<evidence type="ECO:0000256" key="1">
    <source>
        <dbReference type="ARBA" id="ARBA00004141"/>
    </source>
</evidence>
<dbReference type="Pfam" id="PF00002">
    <property type="entry name" value="7tm_2"/>
    <property type="match status" value="1"/>
</dbReference>
<dbReference type="GO" id="GO:0005886">
    <property type="term" value="C:plasma membrane"/>
    <property type="evidence" value="ECO:0007669"/>
    <property type="project" value="TreeGrafter"/>
</dbReference>
<evidence type="ECO:0000256" key="3">
    <source>
        <dbReference type="ARBA" id="ARBA00022989"/>
    </source>
</evidence>
<keyword evidence="4 6" id="KW-0472">Membrane</keyword>
<dbReference type="EMBL" id="VYZS01037646">
    <property type="protein sequence ID" value="NXS08322.1"/>
    <property type="molecule type" value="Genomic_DNA"/>
</dbReference>
<name>A0A7L2RG91_9PASS</name>
<comment type="subcellular location">
    <subcellularLocation>
        <location evidence="1">Membrane</location>
        <topology evidence="1">Multi-pass membrane protein</topology>
    </subcellularLocation>
</comment>
<dbReference type="SMART" id="SM00303">
    <property type="entry name" value="GPS"/>
    <property type="match status" value="1"/>
</dbReference>
<gene>
    <name evidence="8" type="primary">Adgre1</name>
    <name evidence="8" type="ORF">NEOCOR_R09188</name>
</gene>